<dbReference type="InterPro" id="IPR011990">
    <property type="entry name" value="TPR-like_helical_dom_sf"/>
</dbReference>
<organism evidence="1 2">
    <name type="scientific">Castilleja foliolosa</name>
    <dbReference type="NCBI Taxonomy" id="1961234"/>
    <lineage>
        <taxon>Eukaryota</taxon>
        <taxon>Viridiplantae</taxon>
        <taxon>Streptophyta</taxon>
        <taxon>Embryophyta</taxon>
        <taxon>Tracheophyta</taxon>
        <taxon>Spermatophyta</taxon>
        <taxon>Magnoliopsida</taxon>
        <taxon>eudicotyledons</taxon>
        <taxon>Gunneridae</taxon>
        <taxon>Pentapetalae</taxon>
        <taxon>asterids</taxon>
        <taxon>lamiids</taxon>
        <taxon>Lamiales</taxon>
        <taxon>Orobanchaceae</taxon>
        <taxon>Pedicularideae</taxon>
        <taxon>Castillejinae</taxon>
        <taxon>Castilleja</taxon>
    </lineage>
</organism>
<dbReference type="SUPFAM" id="SSF48452">
    <property type="entry name" value="TPR-like"/>
    <property type="match status" value="1"/>
</dbReference>
<dbReference type="PANTHER" id="PTHR14927:SF0">
    <property type="entry name" value="NUCLEOLAR PROTEIN 10"/>
    <property type="match status" value="1"/>
</dbReference>
<dbReference type="EMBL" id="JAVIJP010000013">
    <property type="protein sequence ID" value="KAL3644430.1"/>
    <property type="molecule type" value="Genomic_DNA"/>
</dbReference>
<dbReference type="AlphaFoldDB" id="A0ABD3DQ48"/>
<dbReference type="PANTHER" id="PTHR14927">
    <property type="entry name" value="NUCLEOLAR PROTEIN 10"/>
    <property type="match status" value="1"/>
</dbReference>
<keyword evidence="2" id="KW-1185">Reference proteome</keyword>
<name>A0ABD3DQ48_9LAMI</name>
<dbReference type="InterPro" id="IPR011045">
    <property type="entry name" value="N2O_reductase_N"/>
</dbReference>
<sequence>MEGVGMIGGWFFQICFGVGNDSWPMKKKHSLLVLEEQSADFHSMAHSTEWIHSIECFLFGRMAAKYIEYDTSFSEDEKKQSKALKVTCNLNNAACKLKLKDYKETVKLCTKVLELESTNVKALYIKKALEIDPDNRDVKLGYKTLKEKVKEFNKKDAKFYGNMFAKLNFSDYLQRVDLIQNLGFETATSRIRVSPDGEYVIASGIYPPQVKVYELRELSLKFERHLISEIINFQELHSNSHRKVLEMRRKKETLENGLFFPTIF</sequence>
<accession>A0ABD3DQ48</accession>
<dbReference type="Gene3D" id="1.25.40.10">
    <property type="entry name" value="Tetratricopeptide repeat domain"/>
    <property type="match status" value="2"/>
</dbReference>
<dbReference type="SUPFAM" id="SSF50974">
    <property type="entry name" value="Nitrous oxide reductase, N-terminal domain"/>
    <property type="match status" value="1"/>
</dbReference>
<evidence type="ECO:0000313" key="1">
    <source>
        <dbReference type="EMBL" id="KAL3644430.1"/>
    </source>
</evidence>
<proteinExistence type="predicted"/>
<evidence type="ECO:0000313" key="2">
    <source>
        <dbReference type="Proteomes" id="UP001632038"/>
    </source>
</evidence>
<protein>
    <submittedName>
        <fullName evidence="1">Uncharacterized protein</fullName>
    </submittedName>
</protein>
<reference evidence="2" key="1">
    <citation type="journal article" date="2024" name="IScience">
        <title>Strigolactones Initiate the Formation of Haustorium-like Structures in Castilleja.</title>
        <authorList>
            <person name="Buerger M."/>
            <person name="Peterson D."/>
            <person name="Chory J."/>
        </authorList>
    </citation>
    <scope>NUCLEOTIDE SEQUENCE [LARGE SCALE GENOMIC DNA]</scope>
</reference>
<comment type="caution">
    <text evidence="1">The sequence shown here is derived from an EMBL/GenBank/DDBJ whole genome shotgun (WGS) entry which is preliminary data.</text>
</comment>
<dbReference type="InterPro" id="IPR040382">
    <property type="entry name" value="NOL10/Enp2"/>
</dbReference>
<gene>
    <name evidence="1" type="ORF">CASFOL_009610</name>
</gene>
<dbReference type="Proteomes" id="UP001632038">
    <property type="component" value="Unassembled WGS sequence"/>
</dbReference>